<dbReference type="Proteomes" id="UP001177140">
    <property type="component" value="Unassembled WGS sequence"/>
</dbReference>
<protein>
    <recommendedName>
        <fullName evidence="3">SAM domain-containing protein</fullName>
    </recommendedName>
</protein>
<feature type="compositionally biased region" description="Basic residues" evidence="2">
    <location>
        <begin position="124"/>
        <end position="138"/>
    </location>
</feature>
<name>A0AA42B1H6_PAPNU</name>
<dbReference type="PANTHER" id="PTHR10627:SF68">
    <property type="entry name" value="F26K24.15 PROTEIN-RELATED"/>
    <property type="match status" value="1"/>
</dbReference>
<evidence type="ECO:0000259" key="3">
    <source>
        <dbReference type="PROSITE" id="PS50105"/>
    </source>
</evidence>
<dbReference type="Gene3D" id="1.10.150.50">
    <property type="entry name" value="Transcription Factor, Ets-1"/>
    <property type="match status" value="1"/>
</dbReference>
<dbReference type="InterPro" id="IPR001660">
    <property type="entry name" value="SAM"/>
</dbReference>
<evidence type="ECO:0000256" key="1">
    <source>
        <dbReference type="ARBA" id="ARBA00022737"/>
    </source>
</evidence>
<evidence type="ECO:0000313" key="5">
    <source>
        <dbReference type="Proteomes" id="UP001177140"/>
    </source>
</evidence>
<dbReference type="PROSITE" id="PS50105">
    <property type="entry name" value="SAM_DOMAIN"/>
    <property type="match status" value="1"/>
</dbReference>
<gene>
    <name evidence="4" type="ORF">MKW94_026478</name>
</gene>
<evidence type="ECO:0000313" key="4">
    <source>
        <dbReference type="EMBL" id="MCL7047865.1"/>
    </source>
</evidence>
<dbReference type="SMART" id="SM00454">
    <property type="entry name" value="SAM"/>
    <property type="match status" value="1"/>
</dbReference>
<feature type="domain" description="SAM" evidence="3">
    <location>
        <begin position="249"/>
        <end position="308"/>
    </location>
</feature>
<dbReference type="CDD" id="cd09487">
    <property type="entry name" value="SAM_superfamily"/>
    <property type="match status" value="1"/>
</dbReference>
<keyword evidence="1" id="KW-0677">Repeat</keyword>
<keyword evidence="5" id="KW-1185">Reference proteome</keyword>
<sequence length="317" mass="35615">MVRGKRRPLAALATAEDNSLPGSAESLDFKAAEDLHEDGNWVIVKKQRITIWIPPPSPSVQPTSALGPPGTTNREHKSKKRISKRRQVLPNERQQPRKRPNERELQNCDIQISGRKLDSLPNSMKKKFPKHVSRRRTAPKGPTSLIGDESIYLPATSKSRVPDHERARLSAIGSSPQIRVSSVLEADKNKKRLRTNKIFPPPATYRSRGPSRAQVRSISCLNMGMGVLQQNQKMRAVNLERKLEKAGGLSRWLMSLGLGRFEQMFRMRNVDDKFQLLNLNMGKLKEMGAVAVGPRRKLMHAIDCLAFQGCILSRGVI</sequence>
<dbReference type="AlphaFoldDB" id="A0AA42B1H6"/>
<dbReference type="EMBL" id="JAJJMA010298109">
    <property type="protein sequence ID" value="MCL7047865.1"/>
    <property type="molecule type" value="Genomic_DNA"/>
</dbReference>
<feature type="region of interest" description="Disordered" evidence="2">
    <location>
        <begin position="53"/>
        <end position="151"/>
    </location>
</feature>
<organism evidence="4 5">
    <name type="scientific">Papaver nudicaule</name>
    <name type="common">Iceland poppy</name>
    <dbReference type="NCBI Taxonomy" id="74823"/>
    <lineage>
        <taxon>Eukaryota</taxon>
        <taxon>Viridiplantae</taxon>
        <taxon>Streptophyta</taxon>
        <taxon>Embryophyta</taxon>
        <taxon>Tracheophyta</taxon>
        <taxon>Spermatophyta</taxon>
        <taxon>Magnoliopsida</taxon>
        <taxon>Ranunculales</taxon>
        <taxon>Papaveraceae</taxon>
        <taxon>Papaveroideae</taxon>
        <taxon>Papaver</taxon>
    </lineage>
</organism>
<evidence type="ECO:0000256" key="2">
    <source>
        <dbReference type="SAM" id="MobiDB-lite"/>
    </source>
</evidence>
<proteinExistence type="predicted"/>
<reference evidence="4" key="1">
    <citation type="submission" date="2022-03" db="EMBL/GenBank/DDBJ databases">
        <title>A functionally conserved STORR gene fusion in Papaver species that diverged 16.8 million years ago.</title>
        <authorList>
            <person name="Catania T."/>
        </authorList>
    </citation>
    <scope>NUCLEOTIDE SEQUENCE</scope>
    <source>
        <strain evidence="4">S-191538</strain>
    </source>
</reference>
<feature type="compositionally biased region" description="Basic residues" evidence="2">
    <location>
        <begin position="76"/>
        <end position="87"/>
    </location>
</feature>
<dbReference type="Pfam" id="PF07647">
    <property type="entry name" value="SAM_2"/>
    <property type="match status" value="1"/>
</dbReference>
<comment type="caution">
    <text evidence="4">The sequence shown here is derived from an EMBL/GenBank/DDBJ whole genome shotgun (WGS) entry which is preliminary data.</text>
</comment>
<accession>A0AA42B1H6</accession>
<dbReference type="InterPro" id="IPR013761">
    <property type="entry name" value="SAM/pointed_sf"/>
</dbReference>
<dbReference type="SUPFAM" id="SSF47769">
    <property type="entry name" value="SAM/Pointed domain"/>
    <property type="match status" value="1"/>
</dbReference>
<dbReference type="PANTHER" id="PTHR10627">
    <property type="entry name" value="SCP160"/>
    <property type="match status" value="1"/>
</dbReference>